<dbReference type="Proteomes" id="UP001202328">
    <property type="component" value="Unassembled WGS sequence"/>
</dbReference>
<sequence>MAKNALILSPFFFGLIFLVWIAFISEKGGGVRGQIFSSCSPGNPFGYRVQQDTCLGCNSYCDSLDLHGKDGAMYICVKWGTCFQVAALKPVSDYFCVCCIV</sequence>
<dbReference type="EMBL" id="JAJJMB010009474">
    <property type="protein sequence ID" value="KAI3913482.1"/>
    <property type="molecule type" value="Genomic_DNA"/>
</dbReference>
<accession>A0AAD4SNL5</accession>
<name>A0AAD4SNL5_9MAGN</name>
<keyword evidence="1" id="KW-0812">Transmembrane</keyword>
<comment type="caution">
    <text evidence="2">The sequence shown here is derived from an EMBL/GenBank/DDBJ whole genome shotgun (WGS) entry which is preliminary data.</text>
</comment>
<reference evidence="2" key="1">
    <citation type="submission" date="2022-04" db="EMBL/GenBank/DDBJ databases">
        <title>A functionally conserved STORR gene fusion in Papaver species that diverged 16.8 million years ago.</title>
        <authorList>
            <person name="Catania T."/>
        </authorList>
    </citation>
    <scope>NUCLEOTIDE SEQUENCE</scope>
    <source>
        <strain evidence="2">S-188037</strain>
    </source>
</reference>
<keyword evidence="1" id="KW-0472">Membrane</keyword>
<organism evidence="2 3">
    <name type="scientific">Papaver atlanticum</name>
    <dbReference type="NCBI Taxonomy" id="357466"/>
    <lineage>
        <taxon>Eukaryota</taxon>
        <taxon>Viridiplantae</taxon>
        <taxon>Streptophyta</taxon>
        <taxon>Embryophyta</taxon>
        <taxon>Tracheophyta</taxon>
        <taxon>Spermatophyta</taxon>
        <taxon>Magnoliopsida</taxon>
        <taxon>Ranunculales</taxon>
        <taxon>Papaveraceae</taxon>
        <taxon>Papaveroideae</taxon>
        <taxon>Papaver</taxon>
    </lineage>
</organism>
<keyword evidence="3" id="KW-1185">Reference proteome</keyword>
<evidence type="ECO:0000313" key="2">
    <source>
        <dbReference type="EMBL" id="KAI3913482.1"/>
    </source>
</evidence>
<proteinExistence type="predicted"/>
<protein>
    <submittedName>
        <fullName evidence="2">Uncharacterized protein</fullName>
    </submittedName>
</protein>
<evidence type="ECO:0000313" key="3">
    <source>
        <dbReference type="Proteomes" id="UP001202328"/>
    </source>
</evidence>
<dbReference type="AlphaFoldDB" id="A0AAD4SNL5"/>
<evidence type="ECO:0000256" key="1">
    <source>
        <dbReference type="SAM" id="Phobius"/>
    </source>
</evidence>
<keyword evidence="1" id="KW-1133">Transmembrane helix</keyword>
<gene>
    <name evidence="2" type="ORF">MKW98_003961</name>
</gene>
<feature type="transmembrane region" description="Helical" evidence="1">
    <location>
        <begin position="6"/>
        <end position="24"/>
    </location>
</feature>